<dbReference type="VEuPathDB" id="TriTrypDB:TcIL3000_0_27570"/>
<evidence type="ECO:0000313" key="1">
    <source>
        <dbReference type="EMBL" id="CCD11813.1"/>
    </source>
</evidence>
<dbReference type="EMBL" id="CAEQ01000472">
    <property type="protein sequence ID" value="CCD11813.1"/>
    <property type="molecule type" value="Genomic_DNA"/>
</dbReference>
<dbReference type="Proteomes" id="UP000000702">
    <property type="component" value="Unassembled WGS sequence"/>
</dbReference>
<dbReference type="OMA" id="QMQDDER"/>
<evidence type="ECO:0000313" key="2">
    <source>
        <dbReference type="Proteomes" id="UP000000702"/>
    </source>
</evidence>
<keyword evidence="2" id="KW-1185">Reference proteome</keyword>
<sequence>MQSVLPYTLDPQRMTGCEKMRVIDPNNSSITGPLAVARALEVVTSGLLDQWEASAASAAIPSAEPDLRTWDLSWTVHEEHWEQNVAQCSAPEEVENLLPAKWFGYNLNSDVDETLAHVCKLCTALVDKFIAWSKNDMANTSTARWRRWQALCERLSAVVELLEESMGEAIPLLRLRDPEFVRECWGRLQEEERMEVVSVLDDNV</sequence>
<reference evidence="1 2" key="2">
    <citation type="journal article" date="2012" name="Proc. Natl. Acad. Sci. U.S.A.">
        <title>Antigenic diversity is generated by distinct evolutionary mechanisms in African trypanosome species.</title>
        <authorList>
            <person name="Jackson A.P."/>
            <person name="Berry A."/>
            <person name="Aslett M."/>
            <person name="Allison H.C."/>
            <person name="Burton P."/>
            <person name="Vavrova-Anderson J."/>
            <person name="Brown R."/>
            <person name="Browne H."/>
            <person name="Corton N."/>
            <person name="Hauser H."/>
            <person name="Gamble J."/>
            <person name="Gilderthorp R."/>
            <person name="Marcello L."/>
            <person name="McQuillan J."/>
            <person name="Otto T.D."/>
            <person name="Quail M.A."/>
            <person name="Sanders M.J."/>
            <person name="van Tonder A."/>
            <person name="Ginger M.L."/>
            <person name="Field M.C."/>
            <person name="Barry J.D."/>
            <person name="Hertz-Fowler C."/>
            <person name="Berriman M."/>
        </authorList>
    </citation>
    <scope>NUCLEOTIDE SEQUENCE [LARGE SCALE GENOMIC DNA]</scope>
    <source>
        <strain evidence="1 2">IL3000</strain>
    </source>
</reference>
<gene>
    <name evidence="1" type="ORF">TCIL3000_0_27570</name>
</gene>
<dbReference type="AlphaFoldDB" id="F9W3T9"/>
<comment type="caution">
    <text evidence="1">The sequence shown here is derived from an EMBL/GenBank/DDBJ whole genome shotgun (WGS) entry which is preliminary data.</text>
</comment>
<name>F9W3T9_TRYCI</name>
<proteinExistence type="predicted"/>
<accession>F9W3T9</accession>
<organism evidence="1 2">
    <name type="scientific">Trypanosoma congolense (strain IL3000)</name>
    <dbReference type="NCBI Taxonomy" id="1068625"/>
    <lineage>
        <taxon>Eukaryota</taxon>
        <taxon>Discoba</taxon>
        <taxon>Euglenozoa</taxon>
        <taxon>Kinetoplastea</taxon>
        <taxon>Metakinetoplastina</taxon>
        <taxon>Trypanosomatida</taxon>
        <taxon>Trypanosomatidae</taxon>
        <taxon>Trypanosoma</taxon>
        <taxon>Nannomonas</taxon>
    </lineage>
</organism>
<reference evidence="2" key="1">
    <citation type="submission" date="2011-07" db="EMBL/GenBank/DDBJ databases">
        <title>Divergent evolution of antigenic variation in African trypanosomes.</title>
        <authorList>
            <person name="Jackson A.P."/>
            <person name="Berry A."/>
            <person name="Allison H.C."/>
            <person name="Burton P."/>
            <person name="Anderson J."/>
            <person name="Aslett M."/>
            <person name="Brown R."/>
            <person name="Corton N."/>
            <person name="Harris D."/>
            <person name="Hauser H."/>
            <person name="Gamble J."/>
            <person name="Gilderthorp R."/>
            <person name="McQuillan J."/>
            <person name="Quail M.A."/>
            <person name="Sanders M."/>
            <person name="Van Tonder A."/>
            <person name="Ginger M.L."/>
            <person name="Donelson J.E."/>
            <person name="Field M.C."/>
            <person name="Barry J.D."/>
            <person name="Berriman M."/>
            <person name="Hertz-Fowler C."/>
        </authorList>
    </citation>
    <scope>NUCLEOTIDE SEQUENCE [LARGE SCALE GENOMIC DNA]</scope>
    <source>
        <strain evidence="2">IL3000</strain>
    </source>
</reference>
<protein>
    <submittedName>
        <fullName evidence="1">WGS project CAEQ00000000 data, annotated contig 1108</fullName>
    </submittedName>
</protein>